<proteinExistence type="predicted"/>
<dbReference type="Gene3D" id="2.60.120.200">
    <property type="match status" value="1"/>
</dbReference>
<gene>
    <name evidence="1" type="ORF">ACFPFU_24560</name>
</gene>
<accession>A0ABV9T958</accession>
<dbReference type="RefSeq" id="WP_377069196.1">
    <property type="nucleotide sequence ID" value="NZ_JBHSJJ010000024.1"/>
</dbReference>
<protein>
    <recommendedName>
        <fullName evidence="3">DUF1349 domain-containing protein</fullName>
    </recommendedName>
</protein>
<dbReference type="EMBL" id="JBHSJJ010000024">
    <property type="protein sequence ID" value="MFC4874899.1"/>
    <property type="molecule type" value="Genomic_DNA"/>
</dbReference>
<dbReference type="PROSITE" id="PS51257">
    <property type="entry name" value="PROKAR_LIPOPROTEIN"/>
    <property type="match status" value="1"/>
</dbReference>
<organism evidence="1 2">
    <name type="scientific">Negadavirga shengliensis</name>
    <dbReference type="NCBI Taxonomy" id="1389218"/>
    <lineage>
        <taxon>Bacteria</taxon>
        <taxon>Pseudomonadati</taxon>
        <taxon>Bacteroidota</taxon>
        <taxon>Cytophagia</taxon>
        <taxon>Cytophagales</taxon>
        <taxon>Cyclobacteriaceae</taxon>
        <taxon>Negadavirga</taxon>
    </lineage>
</organism>
<evidence type="ECO:0000313" key="1">
    <source>
        <dbReference type="EMBL" id="MFC4874899.1"/>
    </source>
</evidence>
<keyword evidence="2" id="KW-1185">Reference proteome</keyword>
<comment type="caution">
    <text evidence="1">The sequence shown here is derived from an EMBL/GenBank/DDBJ whole genome shotgun (WGS) entry which is preliminary data.</text>
</comment>
<evidence type="ECO:0008006" key="3">
    <source>
        <dbReference type="Google" id="ProtNLM"/>
    </source>
</evidence>
<dbReference type="Proteomes" id="UP001595818">
    <property type="component" value="Unassembled WGS sequence"/>
</dbReference>
<reference evidence="2" key="1">
    <citation type="journal article" date="2019" name="Int. J. Syst. Evol. Microbiol.">
        <title>The Global Catalogue of Microorganisms (GCM) 10K type strain sequencing project: providing services to taxonomists for standard genome sequencing and annotation.</title>
        <authorList>
            <consortium name="The Broad Institute Genomics Platform"/>
            <consortium name="The Broad Institute Genome Sequencing Center for Infectious Disease"/>
            <person name="Wu L."/>
            <person name="Ma J."/>
        </authorList>
    </citation>
    <scope>NUCLEOTIDE SEQUENCE [LARGE SCALE GENOMIC DNA]</scope>
    <source>
        <strain evidence="2">CGMCC 4.7466</strain>
    </source>
</reference>
<sequence>MKTHSIFPKFVAVLVCLLYGCNDNKIGIFDHSQDIGNPVLKGETHYDPETETYTLKGAGYNIWFARDEFHYLFKEVHGDFKLRAQMDFVGEGKDPHRKIGIMCRESRDEDAAHITATVHGDGLTVLQWREQKGMEMRDPEDEIFAPESHYQVLELERKGNEFVMRGARSENDPLVTIGAHTLPDVPSDALVGIFICSHDADTLEEARFFNLAME</sequence>
<evidence type="ECO:0000313" key="2">
    <source>
        <dbReference type="Proteomes" id="UP001595818"/>
    </source>
</evidence>
<name>A0ABV9T958_9BACT</name>